<dbReference type="UniPathway" id="UPA00077">
    <property type="reaction ID" value="UER00155"/>
</dbReference>
<dbReference type="EMBL" id="LXWW01000109">
    <property type="protein sequence ID" value="OAO15916.1"/>
    <property type="molecule type" value="Genomic_DNA"/>
</dbReference>
<evidence type="ECO:0000256" key="6">
    <source>
        <dbReference type="ARBA" id="ARBA00022840"/>
    </source>
</evidence>
<name>A0A196SAZ0_BLAHN</name>
<sequence length="261" mass="28838">MKVFVALGSNLGNRQKHLFTALKKLGSIATVLDSSFLYDTKAMYETDQNRFLNAVCRVETDLSPTDFLLACKKIEKDMGRVKTYRMGPRVIDLDILFYGNDVVHIDKVEGLDNLVIPHERLQERGFVLKPLCDIAPDFIHPLTGKTIKDMLASVNSDDCVRIFPLPDGGILNLQDRMLIMGILNVTPDSFSDGGKWNASVEQATEHAKQMIADGADIIDIGGESTRPGAAAVTEEEEARRVIPVIRRLREAGIAVPISVDT</sequence>
<protein>
    <recommendedName>
        <fullName evidence="2">2-amino-4-hydroxy-6-hydroxymethyldihydropteridine diphosphokinase</fullName>
        <ecNumber evidence="2">2.7.6.3</ecNumber>
    </recommendedName>
</protein>
<evidence type="ECO:0000256" key="7">
    <source>
        <dbReference type="ARBA" id="ARBA00022909"/>
    </source>
</evidence>
<feature type="domain" description="Pterin-binding" evidence="8">
    <location>
        <begin position="177"/>
        <end position="261"/>
    </location>
</feature>
<dbReference type="SUPFAM" id="SSF55083">
    <property type="entry name" value="6-hydroxymethyl-7,8-dihydropterin pyrophosphokinase, HPPK"/>
    <property type="match status" value="1"/>
</dbReference>
<evidence type="ECO:0000256" key="5">
    <source>
        <dbReference type="ARBA" id="ARBA00022777"/>
    </source>
</evidence>
<dbReference type="PROSITE" id="PS00793">
    <property type="entry name" value="DHPS_2"/>
    <property type="match status" value="1"/>
</dbReference>
<dbReference type="InterPro" id="IPR011005">
    <property type="entry name" value="Dihydropteroate_synth-like_sf"/>
</dbReference>
<dbReference type="GO" id="GO:0005524">
    <property type="term" value="F:ATP binding"/>
    <property type="evidence" value="ECO:0007669"/>
    <property type="project" value="UniProtKB-KW"/>
</dbReference>
<comment type="caution">
    <text evidence="9">The sequence shown here is derived from an EMBL/GenBank/DDBJ whole genome shotgun (WGS) entry which is preliminary data.</text>
</comment>
<dbReference type="Pfam" id="PF01288">
    <property type="entry name" value="HPPK"/>
    <property type="match status" value="1"/>
</dbReference>
<dbReference type="InterPro" id="IPR035907">
    <property type="entry name" value="Hppk_sf"/>
</dbReference>
<dbReference type="GO" id="GO:0003848">
    <property type="term" value="F:2-amino-4-hydroxy-6-hydroxymethyldihydropteridine diphosphokinase activity"/>
    <property type="evidence" value="ECO:0007669"/>
    <property type="project" value="UniProtKB-EC"/>
</dbReference>
<dbReference type="GO" id="GO:0004156">
    <property type="term" value="F:dihydropteroate synthase activity"/>
    <property type="evidence" value="ECO:0007669"/>
    <property type="project" value="TreeGrafter"/>
</dbReference>
<keyword evidence="5 9" id="KW-0418">Kinase</keyword>
<dbReference type="Pfam" id="PF00809">
    <property type="entry name" value="Pterin_bind"/>
    <property type="match status" value="1"/>
</dbReference>
<dbReference type="Gene3D" id="3.20.20.20">
    <property type="entry name" value="Dihydropteroate synthase-like"/>
    <property type="match status" value="1"/>
</dbReference>
<evidence type="ECO:0000256" key="3">
    <source>
        <dbReference type="ARBA" id="ARBA00022679"/>
    </source>
</evidence>
<dbReference type="GO" id="GO:0005740">
    <property type="term" value="C:mitochondrial envelope"/>
    <property type="evidence" value="ECO:0007669"/>
    <property type="project" value="TreeGrafter"/>
</dbReference>
<dbReference type="NCBIfam" id="TIGR01498">
    <property type="entry name" value="folK"/>
    <property type="match status" value="1"/>
</dbReference>
<dbReference type="EC" id="2.7.6.3" evidence="2"/>
<dbReference type="EMBL" id="LXWW01000427">
    <property type="protein sequence ID" value="OAO13272.1"/>
    <property type="molecule type" value="Genomic_DNA"/>
</dbReference>
<dbReference type="InterPro" id="IPR045031">
    <property type="entry name" value="DHP_synth-like"/>
</dbReference>
<dbReference type="GO" id="GO:0046656">
    <property type="term" value="P:folic acid biosynthetic process"/>
    <property type="evidence" value="ECO:0007669"/>
    <property type="project" value="UniProtKB-KW"/>
</dbReference>
<dbReference type="GO" id="GO:0016301">
    <property type="term" value="F:kinase activity"/>
    <property type="evidence" value="ECO:0007669"/>
    <property type="project" value="UniProtKB-KW"/>
</dbReference>
<evidence type="ECO:0000259" key="8">
    <source>
        <dbReference type="PROSITE" id="PS50972"/>
    </source>
</evidence>
<evidence type="ECO:0000313" key="11">
    <source>
        <dbReference type="Proteomes" id="UP000078348"/>
    </source>
</evidence>
<dbReference type="CDD" id="cd00483">
    <property type="entry name" value="HPPK"/>
    <property type="match status" value="1"/>
</dbReference>
<keyword evidence="11" id="KW-1185">Reference proteome</keyword>
<keyword evidence="6" id="KW-0067">ATP-binding</keyword>
<reference evidence="9 11" key="1">
    <citation type="submission" date="2016-05" db="EMBL/GenBank/DDBJ databases">
        <title>Nuclear genome of Blastocystis sp. subtype 1 NandII.</title>
        <authorList>
            <person name="Gentekaki E."/>
            <person name="Curtis B."/>
            <person name="Stairs C."/>
            <person name="Eme L."/>
            <person name="Herman E."/>
            <person name="Klimes V."/>
            <person name="Arias M.C."/>
            <person name="Elias M."/>
            <person name="Hilliou F."/>
            <person name="Klute M."/>
            <person name="Malik S.-B."/>
            <person name="Pightling A."/>
            <person name="Rachubinski R."/>
            <person name="Salas D."/>
            <person name="Schlacht A."/>
            <person name="Suga H."/>
            <person name="Archibald J."/>
            <person name="Ball S.G."/>
            <person name="Clark G."/>
            <person name="Dacks J."/>
            <person name="Van Der Giezen M."/>
            <person name="Tsaousis A."/>
            <person name="Roger A."/>
        </authorList>
    </citation>
    <scope>NUCLEOTIDE SEQUENCE [LARGE SCALE GENOMIC DNA]</scope>
    <source>
        <strain evidence="11">ATCC 50177 / NandII</strain>
        <strain evidence="9">NandII</strain>
    </source>
</reference>
<evidence type="ECO:0000256" key="2">
    <source>
        <dbReference type="ARBA" id="ARBA00013253"/>
    </source>
</evidence>
<dbReference type="InterPro" id="IPR000550">
    <property type="entry name" value="Hppk"/>
</dbReference>
<dbReference type="AlphaFoldDB" id="A0A196SAZ0"/>
<dbReference type="OrthoDB" id="615426at2759"/>
<keyword evidence="3" id="KW-0808">Transferase</keyword>
<dbReference type="PROSITE" id="PS00794">
    <property type="entry name" value="HPPK"/>
    <property type="match status" value="1"/>
</dbReference>
<dbReference type="PANTHER" id="PTHR20941">
    <property type="entry name" value="FOLATE SYNTHESIS PROTEINS"/>
    <property type="match status" value="1"/>
</dbReference>
<evidence type="ECO:0000256" key="1">
    <source>
        <dbReference type="ARBA" id="ARBA00005051"/>
    </source>
</evidence>
<dbReference type="SUPFAM" id="SSF51717">
    <property type="entry name" value="Dihydropteroate synthetase-like"/>
    <property type="match status" value="1"/>
</dbReference>
<keyword evidence="7" id="KW-0289">Folate biosynthesis</keyword>
<dbReference type="InterPro" id="IPR000489">
    <property type="entry name" value="Pterin-binding_dom"/>
</dbReference>
<keyword evidence="4" id="KW-0547">Nucleotide-binding</keyword>
<dbReference type="PROSITE" id="PS00792">
    <property type="entry name" value="DHPS_1"/>
    <property type="match status" value="1"/>
</dbReference>
<dbReference type="PROSITE" id="PS50972">
    <property type="entry name" value="PTERIN_BINDING"/>
    <property type="match status" value="1"/>
</dbReference>
<accession>A0A196SAZ0</accession>
<proteinExistence type="predicted"/>
<organism evidence="9 11">
    <name type="scientific">Blastocystis sp. subtype 1 (strain ATCC 50177 / NandII)</name>
    <dbReference type="NCBI Taxonomy" id="478820"/>
    <lineage>
        <taxon>Eukaryota</taxon>
        <taxon>Sar</taxon>
        <taxon>Stramenopiles</taxon>
        <taxon>Bigyra</taxon>
        <taxon>Opalozoa</taxon>
        <taxon>Opalinata</taxon>
        <taxon>Blastocystidae</taxon>
        <taxon>Blastocystis</taxon>
    </lineage>
</organism>
<evidence type="ECO:0000256" key="4">
    <source>
        <dbReference type="ARBA" id="ARBA00022741"/>
    </source>
</evidence>
<dbReference type="Proteomes" id="UP000078348">
    <property type="component" value="Unassembled WGS sequence"/>
</dbReference>
<comment type="pathway">
    <text evidence="1">Cofactor biosynthesis; tetrahydrofolate biosynthesis; 2-amino-4-hydroxy-6-hydroxymethyl-7,8-dihydropteridine diphosphate from 7,8-dihydroneopterin triphosphate: step 4/4.</text>
</comment>
<dbReference type="Gene3D" id="3.30.70.560">
    <property type="entry name" value="7,8-Dihydro-6-hydroxymethylpterin-pyrophosphokinase HPPK"/>
    <property type="match status" value="1"/>
</dbReference>
<evidence type="ECO:0000313" key="9">
    <source>
        <dbReference type="EMBL" id="OAO13272.1"/>
    </source>
</evidence>
<dbReference type="PANTHER" id="PTHR20941:SF1">
    <property type="entry name" value="FOLIC ACID SYNTHESIS PROTEIN FOL1"/>
    <property type="match status" value="1"/>
</dbReference>
<gene>
    <name evidence="10" type="ORF">AV274_2370</name>
    <name evidence="9" type="ORF">AV274_5044</name>
</gene>
<dbReference type="STRING" id="478820.A0A196SAZ0"/>
<evidence type="ECO:0000313" key="10">
    <source>
        <dbReference type="EMBL" id="OAO15916.1"/>
    </source>
</evidence>
<dbReference type="GO" id="GO:0046654">
    <property type="term" value="P:tetrahydrofolate biosynthetic process"/>
    <property type="evidence" value="ECO:0007669"/>
    <property type="project" value="UniProtKB-UniPathway"/>
</dbReference>